<gene>
    <name evidence="2" type="ORF">C8E83_0742</name>
</gene>
<evidence type="ECO:0000313" key="2">
    <source>
        <dbReference type="EMBL" id="RKR73648.1"/>
    </source>
</evidence>
<keyword evidence="3" id="KW-1185">Reference proteome</keyword>
<dbReference type="Pfam" id="PF12028">
    <property type="entry name" value="DUF3515"/>
    <property type="match status" value="1"/>
</dbReference>
<evidence type="ECO:0000313" key="3">
    <source>
        <dbReference type="Proteomes" id="UP000280008"/>
    </source>
</evidence>
<feature type="signal peptide" evidence="1">
    <location>
        <begin position="1"/>
        <end position="23"/>
    </location>
</feature>
<accession>A0A495IDT0</accession>
<dbReference type="PROSITE" id="PS51257">
    <property type="entry name" value="PROKAR_LIPOPROTEIN"/>
    <property type="match status" value="1"/>
</dbReference>
<dbReference type="RefSeq" id="WP_121368492.1">
    <property type="nucleotide sequence ID" value="NZ_RBKS01000001.1"/>
</dbReference>
<dbReference type="Proteomes" id="UP000280008">
    <property type="component" value="Unassembled WGS sequence"/>
</dbReference>
<organism evidence="2 3">
    <name type="scientific">Frondihabitans australicus</name>
    <dbReference type="NCBI Taxonomy" id="386892"/>
    <lineage>
        <taxon>Bacteria</taxon>
        <taxon>Bacillati</taxon>
        <taxon>Actinomycetota</taxon>
        <taxon>Actinomycetes</taxon>
        <taxon>Micrococcales</taxon>
        <taxon>Microbacteriaceae</taxon>
        <taxon>Frondihabitans</taxon>
    </lineage>
</organism>
<comment type="caution">
    <text evidence="2">The sequence shown here is derived from an EMBL/GenBank/DDBJ whole genome shotgun (WGS) entry which is preliminary data.</text>
</comment>
<proteinExistence type="predicted"/>
<sequence>MVPSARRRTLAGLALALLLPLVAGCTSTVSLTPAARANTVGCAGVVVRLPSSLEGLSARSTNAQGTAAWGSPASVLMTCGITTPKVSDLACYTVGGVDWLVTQTGAGDKDAVYTTYGRSPGVQVVVDTKAVPTASNVLFDVASAVKTLPKTGSCQSALSK</sequence>
<reference evidence="2 3" key="1">
    <citation type="submission" date="2018-10" db="EMBL/GenBank/DDBJ databases">
        <title>Sequencing the genomes of 1000 actinobacteria strains.</title>
        <authorList>
            <person name="Klenk H.-P."/>
        </authorList>
    </citation>
    <scope>NUCLEOTIDE SEQUENCE [LARGE SCALE GENOMIC DNA]</scope>
    <source>
        <strain evidence="2 3">DSM 17894</strain>
    </source>
</reference>
<dbReference type="AlphaFoldDB" id="A0A495IDT0"/>
<dbReference type="EMBL" id="RBKS01000001">
    <property type="protein sequence ID" value="RKR73648.1"/>
    <property type="molecule type" value="Genomic_DNA"/>
</dbReference>
<protein>
    <submittedName>
        <fullName evidence="2">Uncharacterized protein DUF3515</fullName>
    </submittedName>
</protein>
<dbReference type="InterPro" id="IPR006311">
    <property type="entry name" value="TAT_signal"/>
</dbReference>
<dbReference type="InterPro" id="IPR021903">
    <property type="entry name" value="DUF3515"/>
</dbReference>
<dbReference type="OrthoDB" id="4331648at2"/>
<dbReference type="PROSITE" id="PS51318">
    <property type="entry name" value="TAT"/>
    <property type="match status" value="1"/>
</dbReference>
<name>A0A495IDT0_9MICO</name>
<keyword evidence="1" id="KW-0732">Signal</keyword>
<feature type="chain" id="PRO_5038600270" evidence="1">
    <location>
        <begin position="24"/>
        <end position="160"/>
    </location>
</feature>
<evidence type="ECO:0000256" key="1">
    <source>
        <dbReference type="SAM" id="SignalP"/>
    </source>
</evidence>